<proteinExistence type="predicted"/>
<name>A0A4C1XIP3_EUMVA</name>
<gene>
    <name evidence="2" type="ORF">EVAR_47249_1</name>
</gene>
<evidence type="ECO:0000256" key="1">
    <source>
        <dbReference type="SAM" id="MobiDB-lite"/>
    </source>
</evidence>
<evidence type="ECO:0000313" key="3">
    <source>
        <dbReference type="Proteomes" id="UP000299102"/>
    </source>
</evidence>
<sequence length="199" mass="21929">MGTLEFFPGGADGGDDVGDVAQHGREQQQPEQQLGDHEHVLAFAPRPRKRQNFTLESAFIGVTKAATAPDDLLIITREHRSVPQRVSYSLRSITLNDGSTHAARLFVRATVSLRQRAFLTGYKVPSNSVKRDRSHIFILKSPQKLFPTWPKRLRPVRGAKTIDSGAGPPDRRAASAPADVRTPPSRLFYAEASPILNNA</sequence>
<organism evidence="2 3">
    <name type="scientific">Eumeta variegata</name>
    <name type="common">Bagworm moth</name>
    <name type="synonym">Eumeta japonica</name>
    <dbReference type="NCBI Taxonomy" id="151549"/>
    <lineage>
        <taxon>Eukaryota</taxon>
        <taxon>Metazoa</taxon>
        <taxon>Ecdysozoa</taxon>
        <taxon>Arthropoda</taxon>
        <taxon>Hexapoda</taxon>
        <taxon>Insecta</taxon>
        <taxon>Pterygota</taxon>
        <taxon>Neoptera</taxon>
        <taxon>Endopterygota</taxon>
        <taxon>Lepidoptera</taxon>
        <taxon>Glossata</taxon>
        <taxon>Ditrysia</taxon>
        <taxon>Tineoidea</taxon>
        <taxon>Psychidae</taxon>
        <taxon>Oiketicinae</taxon>
        <taxon>Eumeta</taxon>
    </lineage>
</organism>
<feature type="region of interest" description="Disordered" evidence="1">
    <location>
        <begin position="159"/>
        <end position="182"/>
    </location>
</feature>
<evidence type="ECO:0000313" key="2">
    <source>
        <dbReference type="EMBL" id="GBP62364.1"/>
    </source>
</evidence>
<keyword evidence="3" id="KW-1185">Reference proteome</keyword>
<dbReference type="AlphaFoldDB" id="A0A4C1XIP3"/>
<feature type="compositionally biased region" description="Basic and acidic residues" evidence="1">
    <location>
        <begin position="22"/>
        <end position="36"/>
    </location>
</feature>
<feature type="region of interest" description="Disordered" evidence="1">
    <location>
        <begin position="1"/>
        <end position="36"/>
    </location>
</feature>
<dbReference type="EMBL" id="BGZK01000840">
    <property type="protein sequence ID" value="GBP62364.1"/>
    <property type="molecule type" value="Genomic_DNA"/>
</dbReference>
<dbReference type="Proteomes" id="UP000299102">
    <property type="component" value="Unassembled WGS sequence"/>
</dbReference>
<protein>
    <submittedName>
        <fullName evidence="2">Uncharacterized protein</fullName>
    </submittedName>
</protein>
<comment type="caution">
    <text evidence="2">The sequence shown here is derived from an EMBL/GenBank/DDBJ whole genome shotgun (WGS) entry which is preliminary data.</text>
</comment>
<reference evidence="2 3" key="1">
    <citation type="journal article" date="2019" name="Commun. Biol.">
        <title>The bagworm genome reveals a unique fibroin gene that provides high tensile strength.</title>
        <authorList>
            <person name="Kono N."/>
            <person name="Nakamura H."/>
            <person name="Ohtoshi R."/>
            <person name="Tomita M."/>
            <person name="Numata K."/>
            <person name="Arakawa K."/>
        </authorList>
    </citation>
    <scope>NUCLEOTIDE SEQUENCE [LARGE SCALE GENOMIC DNA]</scope>
</reference>
<accession>A0A4C1XIP3</accession>